<sequence>MDTIDFDVSQADEMVIIDEETKKERAVETPCDASTKKRKKNSKDSRNSRPANAHMEGTDDLENDVENAKGGVTTVSEKFNEKASRDALVKYIVIDELPFKHVEGEGFKLLVNIVCPRMVLPSR</sequence>
<protein>
    <submittedName>
        <fullName evidence="2">Zinc finger BED domain-containing protein RICESLEEPER 2-like</fullName>
    </submittedName>
</protein>
<accession>A0AAD7PYH6</accession>
<feature type="region of interest" description="Disordered" evidence="1">
    <location>
        <begin position="19"/>
        <end position="65"/>
    </location>
</feature>
<dbReference type="InterPro" id="IPR052035">
    <property type="entry name" value="ZnF_BED_domain_contain"/>
</dbReference>
<dbReference type="AlphaFoldDB" id="A0AAD7PYH6"/>
<keyword evidence="3" id="KW-1185">Reference proteome</keyword>
<dbReference type="PANTHER" id="PTHR46481">
    <property type="entry name" value="ZINC FINGER BED DOMAIN-CONTAINING PROTEIN 4"/>
    <property type="match status" value="1"/>
</dbReference>
<evidence type="ECO:0000256" key="1">
    <source>
        <dbReference type="SAM" id="MobiDB-lite"/>
    </source>
</evidence>
<evidence type="ECO:0000313" key="2">
    <source>
        <dbReference type="EMBL" id="KAJ7971508.1"/>
    </source>
</evidence>
<dbReference type="PANTHER" id="PTHR46481:SF7">
    <property type="entry name" value="ZINC FINGER BED DOMAIN-CONTAINING PROTEIN RICESLEEPER 2-LIKE"/>
    <property type="match status" value="1"/>
</dbReference>
<proteinExistence type="predicted"/>
<name>A0AAD7PYH6_QUISA</name>
<evidence type="ECO:0000313" key="3">
    <source>
        <dbReference type="Proteomes" id="UP001163823"/>
    </source>
</evidence>
<dbReference type="Proteomes" id="UP001163823">
    <property type="component" value="Chromosome 4"/>
</dbReference>
<dbReference type="KEGG" id="qsa:O6P43_009531"/>
<dbReference type="EMBL" id="JARAOO010000004">
    <property type="protein sequence ID" value="KAJ7971508.1"/>
    <property type="molecule type" value="Genomic_DNA"/>
</dbReference>
<dbReference type="EMBL" id="JARAOO010000004">
    <property type="protein sequence ID" value="KAJ7971509.1"/>
    <property type="molecule type" value="Genomic_DNA"/>
</dbReference>
<gene>
    <name evidence="2" type="ORF">O6P43_009531</name>
</gene>
<dbReference type="SUPFAM" id="SSF140996">
    <property type="entry name" value="Hermes dimerisation domain"/>
    <property type="match status" value="1"/>
</dbReference>
<organism evidence="2 3">
    <name type="scientific">Quillaja saponaria</name>
    <name type="common">Soap bark tree</name>
    <dbReference type="NCBI Taxonomy" id="32244"/>
    <lineage>
        <taxon>Eukaryota</taxon>
        <taxon>Viridiplantae</taxon>
        <taxon>Streptophyta</taxon>
        <taxon>Embryophyta</taxon>
        <taxon>Tracheophyta</taxon>
        <taxon>Spermatophyta</taxon>
        <taxon>Magnoliopsida</taxon>
        <taxon>eudicotyledons</taxon>
        <taxon>Gunneridae</taxon>
        <taxon>Pentapetalae</taxon>
        <taxon>rosids</taxon>
        <taxon>fabids</taxon>
        <taxon>Fabales</taxon>
        <taxon>Quillajaceae</taxon>
        <taxon>Quillaja</taxon>
    </lineage>
</organism>
<comment type="caution">
    <text evidence="2">The sequence shown here is derived from an EMBL/GenBank/DDBJ whole genome shotgun (WGS) entry which is preliminary data.</text>
</comment>
<reference evidence="2" key="1">
    <citation type="journal article" date="2023" name="Science">
        <title>Elucidation of the pathway for biosynthesis of saponin adjuvants from the soapbark tree.</title>
        <authorList>
            <person name="Reed J."/>
            <person name="Orme A."/>
            <person name="El-Demerdash A."/>
            <person name="Owen C."/>
            <person name="Martin L.B.B."/>
            <person name="Misra R.C."/>
            <person name="Kikuchi S."/>
            <person name="Rejzek M."/>
            <person name="Martin A.C."/>
            <person name="Harkess A."/>
            <person name="Leebens-Mack J."/>
            <person name="Louveau T."/>
            <person name="Stephenson M.J."/>
            <person name="Osbourn A."/>
        </authorList>
    </citation>
    <scope>NUCLEOTIDE SEQUENCE</scope>
    <source>
        <strain evidence="2">S10</strain>
    </source>
</reference>